<reference evidence="4" key="1">
    <citation type="journal article" date="2010" name="ISME J.">
        <title>The complete genome sequence of the algal symbiont Dinoroseobacter shibae: a hitchhiker's guide to life in the sea.</title>
        <authorList>
            <person name="Wagner-Dobler I."/>
            <person name="Ballhausen B."/>
            <person name="Berger M."/>
            <person name="Brinkhoff T."/>
            <person name="Buchholz I."/>
            <person name="Bunk B."/>
            <person name="Cypionka H."/>
            <person name="Daniel R."/>
            <person name="Drepper T."/>
            <person name="Gerdts G."/>
            <person name="Hahnke S."/>
            <person name="Han C."/>
            <person name="Jahn D."/>
            <person name="Kalhoefer D."/>
            <person name="Kiss H."/>
            <person name="Klenk H.P."/>
            <person name="Kyrpides N."/>
            <person name="Liebl W."/>
            <person name="Liesegang H."/>
            <person name="Meincke L."/>
            <person name="Pati A."/>
            <person name="Petersen J."/>
            <person name="Piekarski T."/>
            <person name="Pommerenke C."/>
            <person name="Pradella S."/>
            <person name="Pukall R."/>
            <person name="Rabus R."/>
            <person name="Stackebrandt E."/>
            <person name="Thole S."/>
            <person name="Thompson L."/>
            <person name="Tielen P."/>
            <person name="Tomasch J."/>
            <person name="von Jan M."/>
            <person name="Wanphrut N."/>
            <person name="Wichels A."/>
            <person name="Zech H."/>
            <person name="Simon M."/>
        </authorList>
    </citation>
    <scope>NUCLEOTIDE SEQUENCE [LARGE SCALE GENOMIC DNA]</scope>
    <source>
        <strain evidence="4">DSM 16493 / NCIMB 14021 / DFL 12</strain>
    </source>
</reference>
<dbReference type="OrthoDB" id="9806601at2"/>
<gene>
    <name evidence="3" type="ordered locus">Dshi_2227</name>
</gene>
<keyword evidence="1" id="KW-0560">Oxidoreductase</keyword>
<dbReference type="Pfam" id="PF01266">
    <property type="entry name" value="DAO"/>
    <property type="match status" value="1"/>
</dbReference>
<keyword evidence="4" id="KW-1185">Reference proteome</keyword>
<dbReference type="EMBL" id="CP000830">
    <property type="protein sequence ID" value="ABV93963.1"/>
    <property type="molecule type" value="Genomic_DNA"/>
</dbReference>
<dbReference type="Gene3D" id="3.50.50.60">
    <property type="entry name" value="FAD/NAD(P)-binding domain"/>
    <property type="match status" value="1"/>
</dbReference>
<dbReference type="Proteomes" id="UP000006833">
    <property type="component" value="Chromosome"/>
</dbReference>
<evidence type="ECO:0000313" key="4">
    <source>
        <dbReference type="Proteomes" id="UP000006833"/>
    </source>
</evidence>
<dbReference type="PANTHER" id="PTHR13847:SF281">
    <property type="entry name" value="FAD DEPENDENT OXIDOREDUCTASE DOMAIN-CONTAINING PROTEIN"/>
    <property type="match status" value="1"/>
</dbReference>
<dbReference type="InterPro" id="IPR006076">
    <property type="entry name" value="FAD-dep_OxRdtase"/>
</dbReference>
<dbReference type="PANTHER" id="PTHR13847">
    <property type="entry name" value="SARCOSINE DEHYDROGENASE-RELATED"/>
    <property type="match status" value="1"/>
</dbReference>
<dbReference type="RefSeq" id="WP_012178894.1">
    <property type="nucleotide sequence ID" value="NC_009952.1"/>
</dbReference>
<dbReference type="GO" id="GO:0016491">
    <property type="term" value="F:oxidoreductase activity"/>
    <property type="evidence" value="ECO:0007669"/>
    <property type="project" value="UniProtKB-KW"/>
</dbReference>
<name>A8LR40_DINSH</name>
<feature type="domain" description="FAD dependent oxidoreductase" evidence="2">
    <location>
        <begin position="38"/>
        <end position="388"/>
    </location>
</feature>
<dbReference type="KEGG" id="dsh:Dshi_2227"/>
<dbReference type="InterPro" id="IPR036188">
    <property type="entry name" value="FAD/NAD-bd_sf"/>
</dbReference>
<dbReference type="SUPFAM" id="SSF51905">
    <property type="entry name" value="FAD/NAD(P)-binding domain"/>
    <property type="match status" value="1"/>
</dbReference>
<protein>
    <submittedName>
        <fullName evidence="3">Putative FAD dependent oxidoreductase</fullName>
    </submittedName>
</protein>
<dbReference type="GO" id="GO:0005737">
    <property type="term" value="C:cytoplasm"/>
    <property type="evidence" value="ECO:0007669"/>
    <property type="project" value="TreeGrafter"/>
</dbReference>
<evidence type="ECO:0000259" key="2">
    <source>
        <dbReference type="Pfam" id="PF01266"/>
    </source>
</evidence>
<dbReference type="AlphaFoldDB" id="A8LR40"/>
<accession>A8LR40</accession>
<evidence type="ECO:0000256" key="1">
    <source>
        <dbReference type="ARBA" id="ARBA00023002"/>
    </source>
</evidence>
<proteinExistence type="predicted"/>
<evidence type="ECO:0000313" key="3">
    <source>
        <dbReference type="EMBL" id="ABV93963.1"/>
    </source>
</evidence>
<organism evidence="3 4">
    <name type="scientific">Dinoroseobacter shibae (strain DSM 16493 / NCIMB 14021 / DFL 12)</name>
    <dbReference type="NCBI Taxonomy" id="398580"/>
    <lineage>
        <taxon>Bacteria</taxon>
        <taxon>Pseudomonadati</taxon>
        <taxon>Pseudomonadota</taxon>
        <taxon>Alphaproteobacteria</taxon>
        <taxon>Rhodobacterales</taxon>
        <taxon>Roseobacteraceae</taxon>
        <taxon>Dinoroseobacter</taxon>
    </lineage>
</organism>
<dbReference type="Gene3D" id="3.30.9.10">
    <property type="entry name" value="D-Amino Acid Oxidase, subunit A, domain 2"/>
    <property type="match status" value="1"/>
</dbReference>
<dbReference type="HOGENOM" id="CLU_007884_3_0_5"/>
<dbReference type="eggNOG" id="COG0665">
    <property type="taxonomic scope" value="Bacteria"/>
</dbReference>
<sequence length="434" mass="45145">MDLLRANDRDGAYPPSYYASTVPARPALPAAQGPIHTDVCIVGGGYTGLSAALHLAERGYDVVVLEAQRVGFGASGRNGGQVASGPRLDLSTLEARYGRETAHAQWALAREARKLVDELVARGLDCDLRAGVIYATDRAGDVAGYHAEAAHVQAAVGYDGVTPLDRDRIAALVGSAVYAGGVLDAGAAHLNPLKLVLGLADLAQVAGAQIFEGSQVRSVADAGPHVVVTTDAATIAAEQVILAGNGYIGGLDSATAAHVMPINSYMVATEPLGPDADAILPEGHAVADNKFVVNYFRRAPDGRLLFGGGESYRYRFTPDIAGKVRGPLERIFPQLRGIGIDYAWGGTLAITRSRLPFARKVSPRVFSAGGYSGHGVALSLLFGKAMAEAAAGEPERFNQLAALPHAPFPGGAALRAPLLLGAMSLAGLRDRLPF</sequence>
<dbReference type="STRING" id="398580.Dshi_2227"/>